<evidence type="ECO:0000259" key="11">
    <source>
        <dbReference type="PROSITE" id="PS51094"/>
    </source>
</evidence>
<keyword evidence="5" id="KW-0808">Transferase</keyword>
<comment type="function">
    <text evidence="8">The phosphoenolpyruvate-dependent sugar phosphotransferase system (sugar PTS), a major carbohydrate active transport system, catalyzes the phosphorylation of incoming sugar substrates concomitantly with their translocation across the cell membrane. The enzyme II UlaABC PTS system is involved in ascorbate transport.</text>
</comment>
<keyword evidence="3" id="KW-0963">Cytoplasm</keyword>
<keyword evidence="6" id="KW-0598">Phosphotransferase system</keyword>
<dbReference type="GO" id="GO:0005737">
    <property type="term" value="C:cytoplasm"/>
    <property type="evidence" value="ECO:0007669"/>
    <property type="project" value="UniProtKB-SubCell"/>
</dbReference>
<sequence>MAEFKLSAEDIQIKIHAESWQTALRKAAKPLVEQGNITTDYVENMIKAVIKYGPYIVIAPGLALGHAEPDASVIKTGYAITTLAEPVTFGSKENDPVDIVVVLASINSTDHLKLLQKLVGFLRNADNIKALRKMSTKKDALDVVQAISKG</sequence>
<protein>
    <recommendedName>
        <fullName evidence="9">Ascorbate-specific PTS system EIIA component</fullName>
    </recommendedName>
    <alternativeName>
        <fullName evidence="10">Ascorbate-specific phosphotransferase enzyme IIA component</fullName>
    </alternativeName>
</protein>
<dbReference type="Pfam" id="PF00359">
    <property type="entry name" value="PTS_EIIA_2"/>
    <property type="match status" value="1"/>
</dbReference>
<keyword evidence="2" id="KW-0813">Transport</keyword>
<dbReference type="Gene3D" id="3.40.930.10">
    <property type="entry name" value="Mannitol-specific EII, Chain A"/>
    <property type="match status" value="1"/>
</dbReference>
<dbReference type="GO" id="GO:0016301">
    <property type="term" value="F:kinase activity"/>
    <property type="evidence" value="ECO:0007669"/>
    <property type="project" value="UniProtKB-KW"/>
</dbReference>
<evidence type="ECO:0000256" key="9">
    <source>
        <dbReference type="ARBA" id="ARBA00041175"/>
    </source>
</evidence>
<proteinExistence type="predicted"/>
<dbReference type="GO" id="GO:0009401">
    <property type="term" value="P:phosphoenolpyruvate-dependent sugar phosphotransferase system"/>
    <property type="evidence" value="ECO:0007669"/>
    <property type="project" value="UniProtKB-KW"/>
</dbReference>
<keyword evidence="12" id="KW-0762">Sugar transport</keyword>
<evidence type="ECO:0000313" key="12">
    <source>
        <dbReference type="EMBL" id="TLF38907.1"/>
    </source>
</evidence>
<dbReference type="PANTHER" id="PTHR36203">
    <property type="entry name" value="ASCORBATE-SPECIFIC PTS SYSTEM EIIA COMPONENT"/>
    <property type="match status" value="1"/>
</dbReference>
<comment type="caution">
    <text evidence="12">The sequence shown here is derived from an EMBL/GenBank/DDBJ whole genome shotgun (WGS) entry which is preliminary data.</text>
</comment>
<feature type="domain" description="PTS EIIA type-2" evidence="11">
    <location>
        <begin position="4"/>
        <end position="147"/>
    </location>
</feature>
<gene>
    <name evidence="12" type="ORF">FEI15_09615</name>
</gene>
<dbReference type="SUPFAM" id="SSF55804">
    <property type="entry name" value="Phoshotransferase/anion transport protein"/>
    <property type="match status" value="1"/>
</dbReference>
<comment type="subcellular location">
    <subcellularLocation>
        <location evidence="1">Cytoplasm</location>
    </subcellularLocation>
</comment>
<dbReference type="InterPro" id="IPR002178">
    <property type="entry name" value="PTS_EIIA_type-2_dom"/>
</dbReference>
<evidence type="ECO:0000256" key="6">
    <source>
        <dbReference type="ARBA" id="ARBA00022683"/>
    </source>
</evidence>
<dbReference type="InterPro" id="IPR051351">
    <property type="entry name" value="Ascorbate-PTS_EIIA_comp"/>
</dbReference>
<dbReference type="PANTHER" id="PTHR36203:SF1">
    <property type="entry name" value="ASCORBATE-SPECIFIC PTS SYSTEM EIIA COMPONENT"/>
    <property type="match status" value="1"/>
</dbReference>
<name>A0A5R8LNV5_LACZE</name>
<dbReference type="Proteomes" id="UP000309885">
    <property type="component" value="Unassembled WGS sequence"/>
</dbReference>
<evidence type="ECO:0000256" key="4">
    <source>
        <dbReference type="ARBA" id="ARBA00022553"/>
    </source>
</evidence>
<accession>A0A5R8LNV5</accession>
<reference evidence="12 13" key="1">
    <citation type="submission" date="2019-05" db="EMBL/GenBank/DDBJ databases">
        <title>Genome-based reclassification of Lactobacillus casei as Lactobacillus casei subsp. casei. subsp.nov., description of Lactobacillus casei subsp. zeae subsp. nov., and emended description of Lactobacillus casei.</title>
        <authorList>
            <person name="Huang C.-H."/>
        </authorList>
    </citation>
    <scope>NUCLEOTIDE SEQUENCE [LARGE SCALE GENOMIC DNA]</scope>
    <source>
        <strain evidence="12 13">CRBIP24.44</strain>
    </source>
</reference>
<dbReference type="EMBL" id="VBWO01000008">
    <property type="protein sequence ID" value="TLF38907.1"/>
    <property type="molecule type" value="Genomic_DNA"/>
</dbReference>
<evidence type="ECO:0000256" key="1">
    <source>
        <dbReference type="ARBA" id="ARBA00004496"/>
    </source>
</evidence>
<evidence type="ECO:0000256" key="5">
    <source>
        <dbReference type="ARBA" id="ARBA00022679"/>
    </source>
</evidence>
<keyword evidence="7" id="KW-0418">Kinase</keyword>
<evidence type="ECO:0000256" key="8">
    <source>
        <dbReference type="ARBA" id="ARBA00037387"/>
    </source>
</evidence>
<keyword evidence="4" id="KW-0597">Phosphoprotein</keyword>
<evidence type="ECO:0000256" key="7">
    <source>
        <dbReference type="ARBA" id="ARBA00022777"/>
    </source>
</evidence>
<evidence type="ECO:0000256" key="10">
    <source>
        <dbReference type="ARBA" id="ARBA00042072"/>
    </source>
</evidence>
<organism evidence="12 13">
    <name type="scientific">Lacticaseibacillus zeae</name>
    <name type="common">Lactobacillus zeae</name>
    <dbReference type="NCBI Taxonomy" id="57037"/>
    <lineage>
        <taxon>Bacteria</taxon>
        <taxon>Bacillati</taxon>
        <taxon>Bacillota</taxon>
        <taxon>Bacilli</taxon>
        <taxon>Lactobacillales</taxon>
        <taxon>Lactobacillaceae</taxon>
        <taxon>Lacticaseibacillus</taxon>
    </lineage>
</organism>
<dbReference type="CDD" id="cd00211">
    <property type="entry name" value="PTS_IIA_fru"/>
    <property type="match status" value="1"/>
</dbReference>
<evidence type="ECO:0000256" key="3">
    <source>
        <dbReference type="ARBA" id="ARBA00022490"/>
    </source>
</evidence>
<dbReference type="AlphaFoldDB" id="A0A5R8LNV5"/>
<dbReference type="RefSeq" id="WP_138131227.1">
    <property type="nucleotide sequence ID" value="NZ_VBWO01000008.1"/>
</dbReference>
<evidence type="ECO:0000256" key="2">
    <source>
        <dbReference type="ARBA" id="ARBA00022448"/>
    </source>
</evidence>
<dbReference type="InterPro" id="IPR016152">
    <property type="entry name" value="PTrfase/Anion_transptr"/>
</dbReference>
<dbReference type="PROSITE" id="PS51094">
    <property type="entry name" value="PTS_EIIA_TYPE_2"/>
    <property type="match status" value="1"/>
</dbReference>
<evidence type="ECO:0000313" key="13">
    <source>
        <dbReference type="Proteomes" id="UP000309885"/>
    </source>
</evidence>